<keyword evidence="3" id="KW-1185">Reference proteome</keyword>
<comment type="caution">
    <text evidence="2">The sequence shown here is derived from an EMBL/GenBank/DDBJ whole genome shotgun (WGS) entry which is preliminary data.</text>
</comment>
<evidence type="ECO:0000256" key="1">
    <source>
        <dbReference type="SAM" id="MobiDB-lite"/>
    </source>
</evidence>
<gene>
    <name evidence="2" type="ORF">HHI36_019373</name>
</gene>
<reference evidence="2 3" key="1">
    <citation type="journal article" date="2021" name="BMC Biol.">
        <title>Horizontally acquired antibacterial genes associated with adaptive radiation of ladybird beetles.</title>
        <authorList>
            <person name="Li H.S."/>
            <person name="Tang X.F."/>
            <person name="Huang Y.H."/>
            <person name="Xu Z.Y."/>
            <person name="Chen M.L."/>
            <person name="Du X.Y."/>
            <person name="Qiu B.Y."/>
            <person name="Chen P.T."/>
            <person name="Zhang W."/>
            <person name="Slipinski A."/>
            <person name="Escalona H.E."/>
            <person name="Waterhouse R.M."/>
            <person name="Zwick A."/>
            <person name="Pang H."/>
        </authorList>
    </citation>
    <scope>NUCLEOTIDE SEQUENCE [LARGE SCALE GENOMIC DNA]</scope>
    <source>
        <strain evidence="2">SYSU2018</strain>
    </source>
</reference>
<dbReference type="AlphaFoldDB" id="A0ABD2P3E2"/>
<feature type="compositionally biased region" description="Basic and acidic residues" evidence="1">
    <location>
        <begin position="11"/>
        <end position="27"/>
    </location>
</feature>
<feature type="region of interest" description="Disordered" evidence="1">
    <location>
        <begin position="1"/>
        <end position="27"/>
    </location>
</feature>
<dbReference type="EMBL" id="JABFTP020000165">
    <property type="protein sequence ID" value="KAL3285263.1"/>
    <property type="molecule type" value="Genomic_DNA"/>
</dbReference>
<evidence type="ECO:0000313" key="2">
    <source>
        <dbReference type="EMBL" id="KAL3285263.1"/>
    </source>
</evidence>
<dbReference type="Proteomes" id="UP001516400">
    <property type="component" value="Unassembled WGS sequence"/>
</dbReference>
<evidence type="ECO:0008006" key="4">
    <source>
        <dbReference type="Google" id="ProtNLM"/>
    </source>
</evidence>
<name>A0ABD2P3E2_9CUCU</name>
<proteinExistence type="predicted"/>
<sequence length="109" mass="12180">MEMNLKNSTLKNDDSKCDRENSRHDDPDLDLDVKLCECSSTSKKISSLLCSSFLLAIAYTFCESPLLESYLSDSECEPPRSVPQARETTSSVKPLAGQMEKVKPIEVYP</sequence>
<protein>
    <recommendedName>
        <fullName evidence="4">Agouti signaling protein</fullName>
    </recommendedName>
</protein>
<feature type="region of interest" description="Disordered" evidence="1">
    <location>
        <begin position="77"/>
        <end position="96"/>
    </location>
</feature>
<organism evidence="2 3">
    <name type="scientific">Cryptolaemus montrouzieri</name>
    <dbReference type="NCBI Taxonomy" id="559131"/>
    <lineage>
        <taxon>Eukaryota</taxon>
        <taxon>Metazoa</taxon>
        <taxon>Ecdysozoa</taxon>
        <taxon>Arthropoda</taxon>
        <taxon>Hexapoda</taxon>
        <taxon>Insecta</taxon>
        <taxon>Pterygota</taxon>
        <taxon>Neoptera</taxon>
        <taxon>Endopterygota</taxon>
        <taxon>Coleoptera</taxon>
        <taxon>Polyphaga</taxon>
        <taxon>Cucujiformia</taxon>
        <taxon>Coccinelloidea</taxon>
        <taxon>Coccinellidae</taxon>
        <taxon>Scymninae</taxon>
        <taxon>Scymnini</taxon>
        <taxon>Cryptolaemus</taxon>
    </lineage>
</organism>
<evidence type="ECO:0000313" key="3">
    <source>
        <dbReference type="Proteomes" id="UP001516400"/>
    </source>
</evidence>
<accession>A0ABD2P3E2</accession>
<feature type="compositionally biased region" description="Polar residues" evidence="1">
    <location>
        <begin position="1"/>
        <end position="10"/>
    </location>
</feature>